<dbReference type="InterPro" id="IPR046347">
    <property type="entry name" value="bZIP_sf"/>
</dbReference>
<name>A0A086T7E6_HAPC1</name>
<dbReference type="Proteomes" id="UP000029964">
    <property type="component" value="Unassembled WGS sequence"/>
</dbReference>
<evidence type="ECO:0000259" key="2">
    <source>
        <dbReference type="PROSITE" id="PS00036"/>
    </source>
</evidence>
<feature type="region of interest" description="Disordered" evidence="1">
    <location>
        <begin position="278"/>
        <end position="310"/>
    </location>
</feature>
<reference evidence="4" key="1">
    <citation type="journal article" date="2014" name="Genome Announc.">
        <title>Genome sequence and annotation of Acremonium chrysogenum, producer of the beta-lactam antibiotic cephalosporin C.</title>
        <authorList>
            <person name="Terfehr D."/>
            <person name="Dahlmann T.A."/>
            <person name="Specht T."/>
            <person name="Zadra I."/>
            <person name="Kuernsteiner H."/>
            <person name="Kueck U."/>
        </authorList>
    </citation>
    <scope>NUCLEOTIDE SEQUENCE [LARGE SCALE GENOMIC DNA]</scope>
    <source>
        <strain evidence="4">ATCC 11550 / CBS 779.69 / DSM 880 / IAM 14645 / JCM 23072 / IMI 49137</strain>
    </source>
</reference>
<organism evidence="3 4">
    <name type="scientific">Hapsidospora chrysogenum (strain ATCC 11550 / CBS 779.69 / DSM 880 / IAM 14645 / JCM 23072 / IMI 49137)</name>
    <name type="common">Acremonium chrysogenum</name>
    <dbReference type="NCBI Taxonomy" id="857340"/>
    <lineage>
        <taxon>Eukaryota</taxon>
        <taxon>Fungi</taxon>
        <taxon>Dikarya</taxon>
        <taxon>Ascomycota</taxon>
        <taxon>Pezizomycotina</taxon>
        <taxon>Sordariomycetes</taxon>
        <taxon>Hypocreomycetidae</taxon>
        <taxon>Hypocreales</taxon>
        <taxon>Bionectriaceae</taxon>
        <taxon>Hapsidospora</taxon>
    </lineage>
</organism>
<gene>
    <name evidence="3" type="ORF">ACRE_039130</name>
</gene>
<feature type="region of interest" description="Disordered" evidence="1">
    <location>
        <begin position="123"/>
        <end position="203"/>
    </location>
</feature>
<feature type="region of interest" description="Disordered" evidence="1">
    <location>
        <begin position="65"/>
        <end position="84"/>
    </location>
</feature>
<evidence type="ECO:0000313" key="3">
    <source>
        <dbReference type="EMBL" id="KFH45278.1"/>
    </source>
</evidence>
<dbReference type="InterPro" id="IPR004827">
    <property type="entry name" value="bZIP"/>
</dbReference>
<dbReference type="CDD" id="cd14688">
    <property type="entry name" value="bZIP_YAP"/>
    <property type="match status" value="1"/>
</dbReference>
<dbReference type="PANTHER" id="PTHR39607">
    <property type="entry name" value="XANTHOCILLIN BIOSYNTHESIS CLUSTER TRANSCRIPTION FACTOR XANC-RELATED"/>
    <property type="match status" value="1"/>
</dbReference>
<dbReference type="PROSITE" id="PS00036">
    <property type="entry name" value="BZIP_BASIC"/>
    <property type="match status" value="1"/>
</dbReference>
<dbReference type="Gene3D" id="1.20.5.170">
    <property type="match status" value="1"/>
</dbReference>
<proteinExistence type="predicted"/>
<feature type="region of interest" description="Disordered" evidence="1">
    <location>
        <begin position="89"/>
        <end position="111"/>
    </location>
</feature>
<protein>
    <recommendedName>
        <fullName evidence="2">BZIP domain-containing protein</fullName>
    </recommendedName>
</protein>
<dbReference type="EMBL" id="JPKY01000034">
    <property type="protein sequence ID" value="KFH45278.1"/>
    <property type="molecule type" value="Genomic_DNA"/>
</dbReference>
<dbReference type="InterPro" id="IPR052635">
    <property type="entry name" value="Sec_Metab_Biosynth_Reg"/>
</dbReference>
<sequence length="493" mass="54101">MPPSTLPRTCDLKEEDDWTKVKDPKEKKRIQNRVAQRTYRHRMKARLGELQAKLESHEARQSQGIVGHHHHHHHHSTRAHAVSVATSYAAHSIKTDGRTPERSLSPGGSVMTDGIAMEAEQLPPPHYMHQPNGLYEHQYPVDDQDNYIYPPPHHHNLAPHGILGSPAPSHTSTPAGHGLLSPPTHADSQGQGRDGQSGRPHHHEGFMVDCLRFQTQLLGRLKSLQKETGFPVQDGTNHMSQEAQVSFGSALGNEGMDFSFDSSADMWENSGGGACNKMRESSYDSSTYSQAAPGAPNGPPLRTRKPSPGASLDERFECIMEQVEAAGFESFDAMAAAYYTQNFNESSPLADEQRLSRNRRLPQVISDVYGSATSSWCEWERKGLQDQILRTAETILTGEGCGARQALGDKITTLIEAQDSGNEAAAAEAVTSMKRTLQEELPNSWAFTMALAADGRHSWQKDRSNTALATAVVLNFAGRIPDAQLLRLVGACL</sequence>
<accession>A0A086T7E6</accession>
<dbReference type="OrthoDB" id="194358at2759"/>
<dbReference type="HOGENOM" id="CLU_030448_0_0_1"/>
<evidence type="ECO:0000256" key="1">
    <source>
        <dbReference type="SAM" id="MobiDB-lite"/>
    </source>
</evidence>
<feature type="region of interest" description="Disordered" evidence="1">
    <location>
        <begin position="1"/>
        <end position="29"/>
    </location>
</feature>
<dbReference type="GO" id="GO:0003700">
    <property type="term" value="F:DNA-binding transcription factor activity"/>
    <property type="evidence" value="ECO:0007669"/>
    <property type="project" value="InterPro"/>
</dbReference>
<comment type="caution">
    <text evidence="3">The sequence shown here is derived from an EMBL/GenBank/DDBJ whole genome shotgun (WGS) entry which is preliminary data.</text>
</comment>
<evidence type="ECO:0000313" key="4">
    <source>
        <dbReference type="Proteomes" id="UP000029964"/>
    </source>
</evidence>
<dbReference type="AlphaFoldDB" id="A0A086T7E6"/>
<dbReference type="SUPFAM" id="SSF57959">
    <property type="entry name" value="Leucine zipper domain"/>
    <property type="match status" value="1"/>
</dbReference>
<feature type="compositionally biased region" description="Basic residues" evidence="1">
    <location>
        <begin position="67"/>
        <end position="78"/>
    </location>
</feature>
<feature type="domain" description="BZIP" evidence="2">
    <location>
        <begin position="27"/>
        <end position="42"/>
    </location>
</feature>
<dbReference type="PANTHER" id="PTHR39607:SF1">
    <property type="entry name" value="B-ZIP TRANSCRIPTION FACTOR (EUROFUNG)"/>
    <property type="match status" value="1"/>
</dbReference>
<keyword evidence="4" id="KW-1185">Reference proteome</keyword>